<dbReference type="InterPro" id="IPR000210">
    <property type="entry name" value="BTB/POZ_dom"/>
</dbReference>
<sequence>MVDNPLCADVQLLVGQEATPVYASKVILMARSPVFEALLGGNFREGQPPPSSSSSASSSLAPVFWHRAEIRDVEPRTMRHLLHSLYTDQLHPDFLSPAPYSDDGNNDSTAPTQQQQDLVALYMAADCYLVDKVRALVRRELGRSFDDDDANVLPVFDMVLAVAPELAMHVCQPIIETHAWSLLGNQHAYLEALWLGLSDTAAARVVRMNLRGIGEIELFGAIQRRYEHHLAEAMELVEDDEDDDCEKGQENGDDKKMMKKREAAIAEAKNKVAGLIEGIKTSLMSVDELCSVVEPSGLFTDAQLLAAYRHAALNHRYVIHDLWCGYSLFNGQVEDGNIRWRLAVCRTPTSRTPTSWTVDFRIRTDRADPHSTDSLSAEGVTITIYCDRRCVKSFWAPATTVVTMPDRLSVPFTMQPHTGRVTIFVHAPPTAFTQAGPI</sequence>
<proteinExistence type="predicted"/>
<reference evidence="2 3" key="1">
    <citation type="journal article" date="2013" name="Genome Biol.">
        <title>Genome of Acanthamoeba castellanii highlights extensive lateral gene transfer and early evolution of tyrosine kinase signaling.</title>
        <authorList>
            <person name="Clarke M."/>
            <person name="Lohan A.J."/>
            <person name="Liu B."/>
            <person name="Lagkouvardos I."/>
            <person name="Roy S."/>
            <person name="Zafar N."/>
            <person name="Bertelli C."/>
            <person name="Schilde C."/>
            <person name="Kianianmomeni A."/>
            <person name="Burglin T.R."/>
            <person name="Frech C."/>
            <person name="Turcotte B."/>
            <person name="Kopec K.O."/>
            <person name="Synnott J.M."/>
            <person name="Choo C."/>
            <person name="Paponov I."/>
            <person name="Finkler A."/>
            <person name="Soon Heng Tan C."/>
            <person name="Hutchins A.P."/>
            <person name="Weinmeier T."/>
            <person name="Rattei T."/>
            <person name="Chu J.S."/>
            <person name="Gimenez G."/>
            <person name="Irimia M."/>
            <person name="Rigden D.J."/>
            <person name="Fitzpatrick D.A."/>
            <person name="Lorenzo-Morales J."/>
            <person name="Bateman A."/>
            <person name="Chiu C.H."/>
            <person name="Tang P."/>
            <person name="Hegemann P."/>
            <person name="Fromm H."/>
            <person name="Raoult D."/>
            <person name="Greub G."/>
            <person name="Miranda-Saavedra D."/>
            <person name="Chen N."/>
            <person name="Nash P."/>
            <person name="Ginger M.L."/>
            <person name="Horn M."/>
            <person name="Schaap P."/>
            <person name="Caler L."/>
            <person name="Loftus B."/>
        </authorList>
    </citation>
    <scope>NUCLEOTIDE SEQUENCE [LARGE SCALE GENOMIC DNA]</scope>
    <source>
        <strain evidence="2 3">Neff</strain>
    </source>
</reference>
<dbReference type="VEuPathDB" id="AmoebaDB:ACA1_336420"/>
<dbReference type="PANTHER" id="PTHR24413">
    <property type="entry name" value="SPECKLE-TYPE POZ PROTEIN"/>
    <property type="match status" value="1"/>
</dbReference>
<dbReference type="SUPFAM" id="SSF54695">
    <property type="entry name" value="POZ domain"/>
    <property type="match status" value="1"/>
</dbReference>
<keyword evidence="3" id="KW-1185">Reference proteome</keyword>
<feature type="domain" description="BTB" evidence="1">
    <location>
        <begin position="8"/>
        <end position="94"/>
    </location>
</feature>
<organism evidence="2 3">
    <name type="scientific">Acanthamoeba castellanii (strain ATCC 30010 / Neff)</name>
    <dbReference type="NCBI Taxonomy" id="1257118"/>
    <lineage>
        <taxon>Eukaryota</taxon>
        <taxon>Amoebozoa</taxon>
        <taxon>Discosea</taxon>
        <taxon>Longamoebia</taxon>
        <taxon>Centramoebida</taxon>
        <taxon>Acanthamoebidae</taxon>
        <taxon>Acanthamoeba</taxon>
    </lineage>
</organism>
<dbReference type="Proteomes" id="UP000011083">
    <property type="component" value="Unassembled WGS sequence"/>
</dbReference>
<evidence type="ECO:0000313" key="3">
    <source>
        <dbReference type="Proteomes" id="UP000011083"/>
    </source>
</evidence>
<evidence type="ECO:0000313" key="2">
    <source>
        <dbReference type="EMBL" id="ELR19149.1"/>
    </source>
</evidence>
<dbReference type="EMBL" id="KB007936">
    <property type="protein sequence ID" value="ELR19149.1"/>
    <property type="molecule type" value="Genomic_DNA"/>
</dbReference>
<dbReference type="AlphaFoldDB" id="L8H0Z9"/>
<dbReference type="KEGG" id="acan:ACA1_336420"/>
<name>L8H0Z9_ACACF</name>
<dbReference type="RefSeq" id="XP_004341220.1">
    <property type="nucleotide sequence ID" value="XM_004341172.1"/>
</dbReference>
<dbReference type="SMART" id="SM00225">
    <property type="entry name" value="BTB"/>
    <property type="match status" value="1"/>
</dbReference>
<dbReference type="Pfam" id="PF00651">
    <property type="entry name" value="BTB"/>
    <property type="match status" value="1"/>
</dbReference>
<accession>L8H0Z9</accession>
<evidence type="ECO:0000259" key="1">
    <source>
        <dbReference type="PROSITE" id="PS50097"/>
    </source>
</evidence>
<gene>
    <name evidence="2" type="ORF">ACA1_336420</name>
</gene>
<protein>
    <submittedName>
        <fullName evidence="2">BTB/POZ domain containing protein</fullName>
    </submittedName>
</protein>
<dbReference type="OrthoDB" id="45365at2759"/>
<dbReference type="GeneID" id="14919954"/>
<dbReference type="Gene3D" id="3.30.710.10">
    <property type="entry name" value="Potassium Channel Kv1.1, Chain A"/>
    <property type="match status" value="1"/>
</dbReference>
<dbReference type="InterPro" id="IPR011333">
    <property type="entry name" value="SKP1/BTB/POZ_sf"/>
</dbReference>
<dbReference type="PROSITE" id="PS50097">
    <property type="entry name" value="BTB"/>
    <property type="match status" value="1"/>
</dbReference>